<organism evidence="1 2">
    <name type="scientific">Formosimonas limnophila</name>
    <dbReference type="NCBI Taxonomy" id="1384487"/>
    <lineage>
        <taxon>Bacteria</taxon>
        <taxon>Pseudomonadati</taxon>
        <taxon>Pseudomonadota</taxon>
        <taxon>Betaproteobacteria</taxon>
        <taxon>Burkholderiales</taxon>
        <taxon>Burkholderiaceae</taxon>
        <taxon>Formosimonas</taxon>
    </lineage>
</organism>
<dbReference type="EMBL" id="BMZG01000002">
    <property type="protein sequence ID" value="GHA65925.1"/>
    <property type="molecule type" value="Genomic_DNA"/>
</dbReference>
<gene>
    <name evidence="1" type="ORF">GCM10009007_02940</name>
</gene>
<sequence length="258" mass="28457">MNKAVEFTNEEFAVLNMTAQTIGKDLLSALVDEVRTMPDTWPKLSEAKQRDIIDRLAKRVDFNVKRAVQLIASDGRIVVAGDVEQIVIKDGVKAVVKFGKNTANLHHLYESESNAVLVVVANGSDFTGGMDEVRPDPDQQDLYGGDDTFAHVGEVDITDGGIVDVEIVALPFSPSFANDKATTDDGEIVDNVSFADSDWYRKLCKIASEHGVELDLSQDDMWFDHSIDKTPEEAFFNVYPHRKPADPADDDHEGSTND</sequence>
<accession>A0A8J3CFI7</accession>
<comment type="caution">
    <text evidence="1">The sequence shown here is derived from an EMBL/GenBank/DDBJ whole genome shotgun (WGS) entry which is preliminary data.</text>
</comment>
<reference evidence="1" key="2">
    <citation type="submission" date="2020-09" db="EMBL/GenBank/DDBJ databases">
        <authorList>
            <person name="Sun Q."/>
            <person name="Kim S."/>
        </authorList>
    </citation>
    <scope>NUCLEOTIDE SEQUENCE</scope>
    <source>
        <strain evidence="1">KCTC 32501</strain>
    </source>
</reference>
<dbReference type="RefSeq" id="WP_189490647.1">
    <property type="nucleotide sequence ID" value="NZ_BMZG01000002.1"/>
</dbReference>
<dbReference type="AlphaFoldDB" id="A0A8J3CFI7"/>
<evidence type="ECO:0000313" key="2">
    <source>
        <dbReference type="Proteomes" id="UP000614287"/>
    </source>
</evidence>
<dbReference type="Proteomes" id="UP000614287">
    <property type="component" value="Unassembled WGS sequence"/>
</dbReference>
<keyword evidence="2" id="KW-1185">Reference proteome</keyword>
<reference evidence="1" key="1">
    <citation type="journal article" date="2014" name="Int. J. Syst. Evol. Microbiol.">
        <title>Complete genome sequence of Corynebacterium casei LMG S-19264T (=DSM 44701T), isolated from a smear-ripened cheese.</title>
        <authorList>
            <consortium name="US DOE Joint Genome Institute (JGI-PGF)"/>
            <person name="Walter F."/>
            <person name="Albersmeier A."/>
            <person name="Kalinowski J."/>
            <person name="Ruckert C."/>
        </authorList>
    </citation>
    <scope>NUCLEOTIDE SEQUENCE</scope>
    <source>
        <strain evidence="1">KCTC 32501</strain>
    </source>
</reference>
<evidence type="ECO:0000313" key="1">
    <source>
        <dbReference type="EMBL" id="GHA65925.1"/>
    </source>
</evidence>
<protein>
    <submittedName>
        <fullName evidence="1">Uncharacterized protein</fullName>
    </submittedName>
</protein>
<name>A0A8J3CFI7_9BURK</name>
<proteinExistence type="predicted"/>